<dbReference type="PROSITE" id="PS51296">
    <property type="entry name" value="RIESKE"/>
    <property type="match status" value="1"/>
</dbReference>
<evidence type="ECO:0000259" key="7">
    <source>
        <dbReference type="PROSITE" id="PS51296"/>
    </source>
</evidence>
<protein>
    <submittedName>
        <fullName evidence="8">Aromatic ring-hydroxylating dioxygenase subunit alpha</fullName>
    </submittedName>
</protein>
<reference evidence="8 9" key="1">
    <citation type="submission" date="2023-11" db="EMBL/GenBank/DDBJ databases">
        <title>MicrobeMod: A computational toolkit for identifying prokaryotic methylation and restriction-modification with nanopore sequencing.</title>
        <authorList>
            <person name="Crits-Christoph A."/>
            <person name="Kang S.C."/>
            <person name="Lee H."/>
            <person name="Ostrov N."/>
        </authorList>
    </citation>
    <scope>NUCLEOTIDE SEQUENCE [LARGE SCALE GENOMIC DNA]</scope>
    <source>
        <strain evidence="8 9">DSMZ 700</strain>
    </source>
</reference>
<keyword evidence="6" id="KW-0411">Iron-sulfur</keyword>
<dbReference type="InterPro" id="IPR015879">
    <property type="entry name" value="Ring_hydroxy_dOase_asu_C_dom"/>
</dbReference>
<accession>A0AAW9DVZ4</accession>
<dbReference type="AlphaFoldDB" id="A0AAW9DVZ4"/>
<keyword evidence="9" id="KW-1185">Reference proteome</keyword>
<comment type="cofactor">
    <cofactor evidence="1">
        <name>Fe cation</name>
        <dbReference type="ChEBI" id="CHEBI:24875"/>
    </cofactor>
</comment>
<organism evidence="8 9">
    <name type="scientific">Acidiphilium acidophilum</name>
    <name type="common">Thiobacillus acidophilus</name>
    <dbReference type="NCBI Taxonomy" id="76588"/>
    <lineage>
        <taxon>Bacteria</taxon>
        <taxon>Pseudomonadati</taxon>
        <taxon>Pseudomonadota</taxon>
        <taxon>Alphaproteobacteria</taxon>
        <taxon>Acetobacterales</taxon>
        <taxon>Acidocellaceae</taxon>
        <taxon>Acidiphilium</taxon>
    </lineage>
</organism>
<dbReference type="EMBL" id="JAWXYB010000018">
    <property type="protein sequence ID" value="MDX5932858.1"/>
    <property type="molecule type" value="Genomic_DNA"/>
</dbReference>
<dbReference type="InterPro" id="IPR017941">
    <property type="entry name" value="Rieske_2Fe-2S"/>
</dbReference>
<evidence type="ECO:0000256" key="5">
    <source>
        <dbReference type="ARBA" id="ARBA00023004"/>
    </source>
</evidence>
<keyword evidence="8" id="KW-0223">Dioxygenase</keyword>
<evidence type="ECO:0000256" key="4">
    <source>
        <dbReference type="ARBA" id="ARBA00023002"/>
    </source>
</evidence>
<dbReference type="SUPFAM" id="SSF50022">
    <property type="entry name" value="ISP domain"/>
    <property type="match status" value="1"/>
</dbReference>
<dbReference type="InterPro" id="IPR001663">
    <property type="entry name" value="Rng_hydr_dOase-A"/>
</dbReference>
<evidence type="ECO:0000313" key="9">
    <source>
        <dbReference type="Proteomes" id="UP001279553"/>
    </source>
</evidence>
<dbReference type="Proteomes" id="UP001279553">
    <property type="component" value="Unassembled WGS sequence"/>
</dbReference>
<keyword evidence="5" id="KW-0408">Iron</keyword>
<evidence type="ECO:0000256" key="1">
    <source>
        <dbReference type="ARBA" id="ARBA00001962"/>
    </source>
</evidence>
<dbReference type="GO" id="GO:0005506">
    <property type="term" value="F:iron ion binding"/>
    <property type="evidence" value="ECO:0007669"/>
    <property type="project" value="InterPro"/>
</dbReference>
<dbReference type="RefSeq" id="WP_319615707.1">
    <property type="nucleotide sequence ID" value="NZ_JAWXYB010000018.1"/>
</dbReference>
<dbReference type="InterPro" id="IPR036922">
    <property type="entry name" value="Rieske_2Fe-2S_sf"/>
</dbReference>
<name>A0AAW9DVZ4_ACIAO</name>
<dbReference type="CDD" id="cd03469">
    <property type="entry name" value="Rieske_RO_Alpha_N"/>
    <property type="match status" value="1"/>
</dbReference>
<dbReference type="Gene3D" id="3.90.380.10">
    <property type="entry name" value="Naphthalene 1,2-dioxygenase Alpha Subunit, Chain A, domain 1"/>
    <property type="match status" value="1"/>
</dbReference>
<evidence type="ECO:0000256" key="6">
    <source>
        <dbReference type="ARBA" id="ARBA00023014"/>
    </source>
</evidence>
<dbReference type="Pfam" id="PF00848">
    <property type="entry name" value="Ring_hydroxyl_A"/>
    <property type="match status" value="1"/>
</dbReference>
<sequence length="425" mass="47197">MLDQQATFAQIGDLLERRRPGHSLPGAFYNDPAIFDFDLREIFGRSWLMVGFEVEVAAPGSYLALTIGRSPIVVWRGMDGVLRGFFNSCRHRGAQILPDGCGTAERMMCPYHQWMYDDHGALRGAGRMPRDFDKSEHGLKPIHVRTVAGTLYVCLADDAPDFTAFHDKVAPMLAPHDMLNAKVAAQATLVERGNWKLVMENARECYHCSARHPELSVSFPTDARGNFLSSERVNIQNFQERMEALGLPSAPVEGAWWQASRFALREGNASITLDGQPCVRKPMCAINGGDVGSMRWALEPHSFCHALGDFTFMFIALPVAPEETIVLAKWLVHKDAVEGVDYTVDDLVNVWNETNLQDRDLVETNQRGVNSLGYQPGPYSEISESLAIRFVDWYAAQVKAQIAAQLASPIPHALVTGQRPILAAE</sequence>
<keyword evidence="4" id="KW-0560">Oxidoreductase</keyword>
<dbReference type="Gene3D" id="2.102.10.10">
    <property type="entry name" value="Rieske [2Fe-2S] iron-sulphur domain"/>
    <property type="match status" value="1"/>
</dbReference>
<comment type="caution">
    <text evidence="8">The sequence shown here is derived from an EMBL/GenBank/DDBJ whole genome shotgun (WGS) entry which is preliminary data.</text>
</comment>
<dbReference type="Pfam" id="PF00355">
    <property type="entry name" value="Rieske"/>
    <property type="match status" value="1"/>
</dbReference>
<keyword evidence="3" id="KW-0479">Metal-binding</keyword>
<dbReference type="PRINTS" id="PR00090">
    <property type="entry name" value="RNGDIOXGNASE"/>
</dbReference>
<dbReference type="SUPFAM" id="SSF55961">
    <property type="entry name" value="Bet v1-like"/>
    <property type="match status" value="1"/>
</dbReference>
<feature type="domain" description="Rieske" evidence="7">
    <location>
        <begin position="47"/>
        <end position="153"/>
    </location>
</feature>
<gene>
    <name evidence="8" type="ORF">SIL87_19065</name>
</gene>
<dbReference type="PANTHER" id="PTHR43756">
    <property type="entry name" value="CHOLINE MONOOXYGENASE, CHLOROPLASTIC"/>
    <property type="match status" value="1"/>
</dbReference>
<dbReference type="PANTHER" id="PTHR43756:SF5">
    <property type="entry name" value="CHOLINE MONOOXYGENASE, CHLOROPLASTIC"/>
    <property type="match status" value="1"/>
</dbReference>
<dbReference type="CDD" id="cd08884">
    <property type="entry name" value="RHO_alpha_C_GbcA-like"/>
    <property type="match status" value="1"/>
</dbReference>
<dbReference type="GO" id="GO:0051213">
    <property type="term" value="F:dioxygenase activity"/>
    <property type="evidence" value="ECO:0007669"/>
    <property type="project" value="UniProtKB-KW"/>
</dbReference>
<keyword evidence="2" id="KW-0001">2Fe-2S</keyword>
<evidence type="ECO:0000256" key="2">
    <source>
        <dbReference type="ARBA" id="ARBA00022714"/>
    </source>
</evidence>
<evidence type="ECO:0000256" key="3">
    <source>
        <dbReference type="ARBA" id="ARBA00022723"/>
    </source>
</evidence>
<proteinExistence type="predicted"/>
<evidence type="ECO:0000313" key="8">
    <source>
        <dbReference type="EMBL" id="MDX5932858.1"/>
    </source>
</evidence>
<dbReference type="GO" id="GO:0051537">
    <property type="term" value="F:2 iron, 2 sulfur cluster binding"/>
    <property type="evidence" value="ECO:0007669"/>
    <property type="project" value="UniProtKB-KW"/>
</dbReference>